<dbReference type="AlphaFoldDB" id="A0AAV5SFS0"/>
<organism evidence="2 3">
    <name type="scientific">Pristionchus entomophagus</name>
    <dbReference type="NCBI Taxonomy" id="358040"/>
    <lineage>
        <taxon>Eukaryota</taxon>
        <taxon>Metazoa</taxon>
        <taxon>Ecdysozoa</taxon>
        <taxon>Nematoda</taxon>
        <taxon>Chromadorea</taxon>
        <taxon>Rhabditida</taxon>
        <taxon>Rhabditina</taxon>
        <taxon>Diplogasteromorpha</taxon>
        <taxon>Diplogasteroidea</taxon>
        <taxon>Neodiplogasteridae</taxon>
        <taxon>Pristionchus</taxon>
    </lineage>
</organism>
<keyword evidence="3" id="KW-1185">Reference proteome</keyword>
<evidence type="ECO:0000313" key="2">
    <source>
        <dbReference type="EMBL" id="GMS82197.1"/>
    </source>
</evidence>
<evidence type="ECO:0000313" key="3">
    <source>
        <dbReference type="Proteomes" id="UP001432027"/>
    </source>
</evidence>
<dbReference type="Proteomes" id="UP001432027">
    <property type="component" value="Unassembled WGS sequence"/>
</dbReference>
<evidence type="ECO:0000256" key="1">
    <source>
        <dbReference type="SAM" id="MobiDB-lite"/>
    </source>
</evidence>
<evidence type="ECO:0008006" key="4">
    <source>
        <dbReference type="Google" id="ProtNLM"/>
    </source>
</evidence>
<dbReference type="EMBL" id="BTSX01000002">
    <property type="protein sequence ID" value="GMS82197.1"/>
    <property type="molecule type" value="Genomic_DNA"/>
</dbReference>
<reference evidence="2" key="1">
    <citation type="submission" date="2023-10" db="EMBL/GenBank/DDBJ databases">
        <title>Genome assembly of Pristionchus species.</title>
        <authorList>
            <person name="Yoshida K."/>
            <person name="Sommer R.J."/>
        </authorList>
    </citation>
    <scope>NUCLEOTIDE SEQUENCE</scope>
    <source>
        <strain evidence="2">RS0144</strain>
    </source>
</reference>
<comment type="caution">
    <text evidence="2">The sequence shown here is derived from an EMBL/GenBank/DDBJ whole genome shotgun (WGS) entry which is preliminary data.</text>
</comment>
<proteinExistence type="predicted"/>
<protein>
    <recommendedName>
        <fullName evidence="4">C2H2-type domain-containing protein</fullName>
    </recommendedName>
</protein>
<name>A0AAV5SFS0_9BILA</name>
<accession>A0AAV5SFS0</accession>
<gene>
    <name evidence="2" type="ORF">PENTCL1PPCAC_4372</name>
</gene>
<feature type="region of interest" description="Disordered" evidence="1">
    <location>
        <begin position="1"/>
        <end position="97"/>
    </location>
</feature>
<sequence length="248" mass="28669">MQPPQQVLVQPKEEEHRHRQRLVRPVRPKKEEQQQPPQVLVRPKEEEQQQQLLRPKEEDLQPDMPVTTPAQSNSLKRALPISAGGSSTQRAKRTLKTPKREMDKCDYCDLEIAVEESQQLKHMWKKHKDQVYKFLKPELVCSAVPYCDYVATTVLARKIHEGRTHGKNPLDQEDVVPDFVRSGKCTYCDHSLNRIGYLKKHMLDCPTRDERPCLGCTSCPDEKFHFVYDFTAHLKANGGLTHGKPVML</sequence>
<feature type="compositionally biased region" description="Basic residues" evidence="1">
    <location>
        <begin position="18"/>
        <end position="27"/>
    </location>
</feature>